<dbReference type="PROSITE" id="PS00211">
    <property type="entry name" value="ABC_TRANSPORTER_1"/>
    <property type="match status" value="1"/>
</dbReference>
<keyword evidence="3 9" id="KW-0812">Transmembrane</keyword>
<feature type="domain" description="ABC transporter" evidence="10">
    <location>
        <begin position="298"/>
        <end position="532"/>
    </location>
</feature>
<dbReference type="InterPro" id="IPR003593">
    <property type="entry name" value="AAA+_ATPase"/>
</dbReference>
<evidence type="ECO:0000313" key="13">
    <source>
        <dbReference type="WBParaSite" id="ACRNAN_Path_535.g2026.t1"/>
    </source>
</evidence>
<dbReference type="WBParaSite" id="ACRNAN_Path_535.g2026.t1">
    <property type="protein sequence ID" value="ACRNAN_Path_535.g2026.t1"/>
    <property type="gene ID" value="ACRNAN_Path_535.g2026"/>
</dbReference>
<evidence type="ECO:0000259" key="10">
    <source>
        <dbReference type="PROSITE" id="PS50893"/>
    </source>
</evidence>
<comment type="similarity">
    <text evidence="8">Belongs to the ABC transporter superfamily. ABCB family. Heavy Metal importer (TC 3.A.1.210) subfamily.</text>
</comment>
<feature type="transmembrane region" description="Helical" evidence="9">
    <location>
        <begin position="75"/>
        <end position="94"/>
    </location>
</feature>
<dbReference type="GO" id="GO:0016887">
    <property type="term" value="F:ATP hydrolysis activity"/>
    <property type="evidence" value="ECO:0007669"/>
    <property type="project" value="InterPro"/>
</dbReference>
<dbReference type="GO" id="GO:0015439">
    <property type="term" value="F:ABC-type heme transporter activity"/>
    <property type="evidence" value="ECO:0007669"/>
    <property type="project" value="TreeGrafter"/>
</dbReference>
<dbReference type="GO" id="GO:0020037">
    <property type="term" value="F:heme binding"/>
    <property type="evidence" value="ECO:0007669"/>
    <property type="project" value="TreeGrafter"/>
</dbReference>
<dbReference type="InterPro" id="IPR027417">
    <property type="entry name" value="P-loop_NTPase"/>
</dbReference>
<dbReference type="InterPro" id="IPR039421">
    <property type="entry name" value="Type_1_exporter"/>
</dbReference>
<evidence type="ECO:0000256" key="9">
    <source>
        <dbReference type="SAM" id="Phobius"/>
    </source>
</evidence>
<evidence type="ECO:0000256" key="7">
    <source>
        <dbReference type="ARBA" id="ARBA00023136"/>
    </source>
</evidence>
<keyword evidence="6 9" id="KW-1133">Transmembrane helix</keyword>
<dbReference type="Proteomes" id="UP000887540">
    <property type="component" value="Unplaced"/>
</dbReference>
<dbReference type="InterPro" id="IPR011527">
    <property type="entry name" value="ABC1_TM_dom"/>
</dbReference>
<dbReference type="AlphaFoldDB" id="A0A914C848"/>
<dbReference type="SUPFAM" id="SSF52540">
    <property type="entry name" value="P-loop containing nucleoside triphosphate hydrolases"/>
    <property type="match status" value="1"/>
</dbReference>
<keyword evidence="2" id="KW-0813">Transport</keyword>
<reference evidence="13" key="1">
    <citation type="submission" date="2022-11" db="UniProtKB">
        <authorList>
            <consortium name="WormBaseParasite"/>
        </authorList>
    </citation>
    <scope>IDENTIFICATION</scope>
</reference>
<sequence>MSISIETWVFGSIASVPIITFFFQLIGDEKKARFQRFWGKIFDLWSSRKNISIAARGYYSKSKFILEDVWTKSKIDIILVFIFVLLGRVINFALPVCNKIIVDEVVQKNFCWPLIILVFLLKIVDTARDQLCWRSYWKIEKILCKKVEKKLFNHSHGLKWESDSINNHQTVKYFAAEKHESERYGKYVDELKNRDFAADVYGLKMTFSQRSIIDVFTSIATLLAAYAAFSGNDFTAGDFILFTTYLVQLYNPFYNLGYAYREFKKALVDMKQMFEFLDEEVEQDDEDAQDLPEIQCSITFNKVKFGYGEEKLILDGVDFTINAGETVALVGPSGSGKSTIYRLLLRFFEVQEGSIEIGGMNIRKISRKSLRKHFGIVSQDIELFNDTIEYNIRYGDLEASQEQVEEASKAAAIHDFIMSHSDGYNTQVGQKGIKLSGGEKQRVSIARAILKKPQYILLDEATSALDNQTEKAIQDNLNELCKSRTSLIIAHRLTTVTHVDRIFVLEKGKIVESGNHKELLEMKGVYYNMWEQHNK</sequence>
<evidence type="ECO:0000256" key="2">
    <source>
        <dbReference type="ARBA" id="ARBA00022448"/>
    </source>
</evidence>
<dbReference type="Gene3D" id="3.40.50.300">
    <property type="entry name" value="P-loop containing nucleotide triphosphate hydrolases"/>
    <property type="match status" value="1"/>
</dbReference>
<dbReference type="FunFam" id="3.40.50.300:FF:000287">
    <property type="entry name" value="Multidrug ABC transporter ATP-binding protein"/>
    <property type="match status" value="1"/>
</dbReference>
<dbReference type="GO" id="GO:0005774">
    <property type="term" value="C:vacuolar membrane"/>
    <property type="evidence" value="ECO:0007669"/>
    <property type="project" value="TreeGrafter"/>
</dbReference>
<dbReference type="PROSITE" id="PS50893">
    <property type="entry name" value="ABC_TRANSPORTER_2"/>
    <property type="match status" value="1"/>
</dbReference>
<evidence type="ECO:0000256" key="6">
    <source>
        <dbReference type="ARBA" id="ARBA00022989"/>
    </source>
</evidence>
<proteinExistence type="inferred from homology"/>
<evidence type="ECO:0000256" key="4">
    <source>
        <dbReference type="ARBA" id="ARBA00022741"/>
    </source>
</evidence>
<dbReference type="PANTHER" id="PTHR24221">
    <property type="entry name" value="ATP-BINDING CASSETTE SUB-FAMILY B"/>
    <property type="match status" value="1"/>
</dbReference>
<dbReference type="InterPro" id="IPR036640">
    <property type="entry name" value="ABC1_TM_sf"/>
</dbReference>
<organism evidence="12 13">
    <name type="scientific">Acrobeloides nanus</name>
    <dbReference type="NCBI Taxonomy" id="290746"/>
    <lineage>
        <taxon>Eukaryota</taxon>
        <taxon>Metazoa</taxon>
        <taxon>Ecdysozoa</taxon>
        <taxon>Nematoda</taxon>
        <taxon>Chromadorea</taxon>
        <taxon>Rhabditida</taxon>
        <taxon>Tylenchina</taxon>
        <taxon>Cephalobomorpha</taxon>
        <taxon>Cephaloboidea</taxon>
        <taxon>Cephalobidae</taxon>
        <taxon>Acrobeloides</taxon>
    </lineage>
</organism>
<keyword evidence="7 9" id="KW-0472">Membrane</keyword>
<keyword evidence="12" id="KW-1185">Reference proteome</keyword>
<dbReference type="SUPFAM" id="SSF90123">
    <property type="entry name" value="ABC transporter transmembrane region"/>
    <property type="match status" value="1"/>
</dbReference>
<dbReference type="InterPro" id="IPR003439">
    <property type="entry name" value="ABC_transporter-like_ATP-bd"/>
</dbReference>
<comment type="subcellular location">
    <subcellularLocation>
        <location evidence="1">Membrane</location>
        <topology evidence="1">Multi-pass membrane protein</topology>
    </subcellularLocation>
</comment>
<evidence type="ECO:0000256" key="8">
    <source>
        <dbReference type="ARBA" id="ARBA00024363"/>
    </source>
</evidence>
<evidence type="ECO:0000256" key="1">
    <source>
        <dbReference type="ARBA" id="ARBA00004141"/>
    </source>
</evidence>
<dbReference type="SMART" id="SM00382">
    <property type="entry name" value="AAA"/>
    <property type="match status" value="1"/>
</dbReference>
<feature type="domain" description="ABC transmembrane type-1" evidence="11">
    <location>
        <begin position="162"/>
        <end position="265"/>
    </location>
</feature>
<evidence type="ECO:0000313" key="12">
    <source>
        <dbReference type="Proteomes" id="UP000887540"/>
    </source>
</evidence>
<dbReference type="Pfam" id="PF00005">
    <property type="entry name" value="ABC_tran"/>
    <property type="match status" value="1"/>
</dbReference>
<evidence type="ECO:0000256" key="5">
    <source>
        <dbReference type="ARBA" id="ARBA00022840"/>
    </source>
</evidence>
<feature type="transmembrane region" description="Helical" evidence="9">
    <location>
        <begin position="6"/>
        <end position="26"/>
    </location>
</feature>
<dbReference type="InterPro" id="IPR017871">
    <property type="entry name" value="ABC_transporter-like_CS"/>
</dbReference>
<dbReference type="Pfam" id="PF00664">
    <property type="entry name" value="ABC_membrane"/>
    <property type="match status" value="1"/>
</dbReference>
<dbReference type="GO" id="GO:0005524">
    <property type="term" value="F:ATP binding"/>
    <property type="evidence" value="ECO:0007669"/>
    <property type="project" value="UniProtKB-KW"/>
</dbReference>
<keyword evidence="5" id="KW-0067">ATP-binding</keyword>
<name>A0A914C848_9BILA</name>
<evidence type="ECO:0000256" key="3">
    <source>
        <dbReference type="ARBA" id="ARBA00022692"/>
    </source>
</evidence>
<dbReference type="PROSITE" id="PS50929">
    <property type="entry name" value="ABC_TM1F"/>
    <property type="match status" value="1"/>
</dbReference>
<evidence type="ECO:0000259" key="11">
    <source>
        <dbReference type="PROSITE" id="PS50929"/>
    </source>
</evidence>
<accession>A0A914C848</accession>
<dbReference type="Gene3D" id="1.20.1560.10">
    <property type="entry name" value="ABC transporter type 1, transmembrane domain"/>
    <property type="match status" value="1"/>
</dbReference>
<dbReference type="PANTHER" id="PTHR24221:SF654">
    <property type="entry name" value="ATP-BINDING CASSETTE SUB-FAMILY B MEMBER 6"/>
    <property type="match status" value="1"/>
</dbReference>
<protein>
    <submittedName>
        <fullName evidence="13">ABC transporter family protein</fullName>
    </submittedName>
</protein>
<keyword evidence="4" id="KW-0547">Nucleotide-binding</keyword>